<dbReference type="SUPFAM" id="SSF140500">
    <property type="entry name" value="BAS1536-like"/>
    <property type="match status" value="1"/>
</dbReference>
<name>A0A1H0VKA8_9BACI</name>
<sequence length="57" mass="6677">MDAKILLYQINHKRIEMITIGIEKGLLSEETIKSSQELDYLLNVYHKHSVTHSHQQT</sequence>
<gene>
    <name evidence="1" type="ORF">SAMN05216565_10716</name>
</gene>
<dbReference type="RefSeq" id="WP_238457269.1">
    <property type="nucleotide sequence ID" value="NZ_FNJU01000007.1"/>
</dbReference>
<keyword evidence="2" id="KW-1185">Reference proteome</keyword>
<reference evidence="2" key="1">
    <citation type="submission" date="2016-10" db="EMBL/GenBank/DDBJ databases">
        <authorList>
            <person name="Varghese N."/>
            <person name="Submissions S."/>
        </authorList>
    </citation>
    <scope>NUCLEOTIDE SEQUENCE [LARGE SCALE GENOMIC DNA]</scope>
    <source>
        <strain evidence="2">IBRC-M10078</strain>
    </source>
</reference>
<dbReference type="InterPro" id="IPR037208">
    <property type="entry name" value="Spo0E-like_sf"/>
</dbReference>
<dbReference type="Pfam" id="PF09388">
    <property type="entry name" value="SpoOE-like"/>
    <property type="match status" value="1"/>
</dbReference>
<dbReference type="EMBL" id="FNJU01000007">
    <property type="protein sequence ID" value="SDP78741.1"/>
    <property type="molecule type" value="Genomic_DNA"/>
</dbReference>
<proteinExistence type="predicted"/>
<dbReference type="AlphaFoldDB" id="A0A1H0VKA8"/>
<dbReference type="GO" id="GO:0046983">
    <property type="term" value="F:protein dimerization activity"/>
    <property type="evidence" value="ECO:0007669"/>
    <property type="project" value="InterPro"/>
</dbReference>
<accession>A0A1H0VKA8</accession>
<dbReference type="InterPro" id="IPR018540">
    <property type="entry name" value="Spo0E-like"/>
</dbReference>
<dbReference type="Proteomes" id="UP000199159">
    <property type="component" value="Unassembled WGS sequence"/>
</dbReference>
<dbReference type="Gene3D" id="4.10.280.10">
    <property type="entry name" value="Helix-loop-helix DNA-binding domain"/>
    <property type="match status" value="1"/>
</dbReference>
<dbReference type="GO" id="GO:0043937">
    <property type="term" value="P:regulation of sporulation"/>
    <property type="evidence" value="ECO:0007669"/>
    <property type="project" value="InterPro"/>
</dbReference>
<evidence type="ECO:0000313" key="1">
    <source>
        <dbReference type="EMBL" id="SDP78741.1"/>
    </source>
</evidence>
<dbReference type="InterPro" id="IPR036638">
    <property type="entry name" value="HLH_DNA-bd_sf"/>
</dbReference>
<evidence type="ECO:0000313" key="2">
    <source>
        <dbReference type="Proteomes" id="UP000199159"/>
    </source>
</evidence>
<protein>
    <submittedName>
        <fullName evidence="1">Spo0E like sporulation regulatory protein</fullName>
    </submittedName>
</protein>
<organism evidence="1 2">
    <name type="scientific">Litchfieldia salsa</name>
    <dbReference type="NCBI Taxonomy" id="930152"/>
    <lineage>
        <taxon>Bacteria</taxon>
        <taxon>Bacillati</taxon>
        <taxon>Bacillota</taxon>
        <taxon>Bacilli</taxon>
        <taxon>Bacillales</taxon>
        <taxon>Bacillaceae</taxon>
        <taxon>Litchfieldia</taxon>
    </lineage>
</organism>